<evidence type="ECO:0000256" key="8">
    <source>
        <dbReference type="RuleBase" id="RU363032"/>
    </source>
</evidence>
<accession>B5I414</accession>
<evidence type="ECO:0000256" key="7">
    <source>
        <dbReference type="ARBA" id="ARBA00023136"/>
    </source>
</evidence>
<evidence type="ECO:0000256" key="1">
    <source>
        <dbReference type="ARBA" id="ARBA00004429"/>
    </source>
</evidence>
<keyword evidence="6 8" id="KW-1133">Transmembrane helix</keyword>
<comment type="subcellular location">
    <subcellularLocation>
        <location evidence="1">Cell inner membrane</location>
        <topology evidence="1">Multi-pass membrane protein</topology>
    </subcellularLocation>
    <subcellularLocation>
        <location evidence="8">Cell membrane</location>
        <topology evidence="8">Multi-pass membrane protein</topology>
    </subcellularLocation>
</comment>
<dbReference type="Pfam" id="PF00528">
    <property type="entry name" value="BPD_transp_1"/>
    <property type="match status" value="1"/>
</dbReference>
<reference evidence="11" key="1">
    <citation type="submission" date="2009-10" db="EMBL/GenBank/DDBJ databases">
        <title>The genome sequence of Streptomyces sviceus strain ATCC 29083.</title>
        <authorList>
            <consortium name="The Broad Institute Genome Sequencing Platform"/>
            <consortium name="Broad Institute Microbial Sequencing Center"/>
            <person name="Fischbach M."/>
            <person name="Godfrey P."/>
            <person name="Ward D."/>
            <person name="Young S."/>
            <person name="Zeng Q."/>
            <person name="Koehrsen M."/>
            <person name="Alvarado L."/>
            <person name="Berlin A.M."/>
            <person name="Bochicchio J."/>
            <person name="Borenstein D."/>
            <person name="Chapman S.B."/>
            <person name="Chen Z."/>
            <person name="Engels R."/>
            <person name="Freedman E."/>
            <person name="Gellesch M."/>
            <person name="Goldberg J."/>
            <person name="Griggs A."/>
            <person name="Gujja S."/>
            <person name="Heilman E.R."/>
            <person name="Heiman D.I."/>
            <person name="Hepburn T.A."/>
            <person name="Howarth C."/>
            <person name="Jen D."/>
            <person name="Larson L."/>
            <person name="Lewis B."/>
            <person name="Mehta T."/>
            <person name="Park D."/>
            <person name="Pearson M."/>
            <person name="Richards J."/>
            <person name="Roberts A."/>
            <person name="Saif S."/>
            <person name="Shea T.D."/>
            <person name="Shenoy N."/>
            <person name="Sisk P."/>
            <person name="Stolte C."/>
            <person name="Sykes S.N."/>
            <person name="Thomson T."/>
            <person name="Walk T."/>
            <person name="White J."/>
            <person name="Yandava C."/>
            <person name="Straight P."/>
            <person name="Clardy J."/>
            <person name="Hung D."/>
            <person name="Kolter R."/>
            <person name="Mekalanos J."/>
            <person name="Walker S."/>
            <person name="Walsh C.T."/>
            <person name="Wieland-Brown L.C."/>
            <person name="Haas B."/>
            <person name="Nusbaum C."/>
            <person name="Birren B."/>
        </authorList>
    </citation>
    <scope>NUCLEOTIDE SEQUENCE [LARGE SCALE GENOMIC DNA]</scope>
    <source>
        <strain evidence="11">ATCC 29083</strain>
    </source>
</reference>
<evidence type="ECO:0000256" key="4">
    <source>
        <dbReference type="ARBA" id="ARBA00022519"/>
    </source>
</evidence>
<feature type="transmembrane region" description="Helical" evidence="8">
    <location>
        <begin position="332"/>
        <end position="352"/>
    </location>
</feature>
<keyword evidence="12" id="KW-1185">Reference proteome</keyword>
<dbReference type="AlphaFoldDB" id="B5I414"/>
<name>B5I414_STRX2</name>
<evidence type="ECO:0000313" key="11">
    <source>
        <dbReference type="EMBL" id="EDY59819.1"/>
    </source>
</evidence>
<dbReference type="GO" id="GO:0055085">
    <property type="term" value="P:transmembrane transport"/>
    <property type="evidence" value="ECO:0007669"/>
    <property type="project" value="InterPro"/>
</dbReference>
<keyword evidence="2 8" id="KW-0813">Transport</keyword>
<dbReference type="SUPFAM" id="SSF161098">
    <property type="entry name" value="MetI-like"/>
    <property type="match status" value="1"/>
</dbReference>
<feature type="transmembrane region" description="Helical" evidence="8">
    <location>
        <begin position="297"/>
        <end position="320"/>
    </location>
</feature>
<evidence type="ECO:0000313" key="12">
    <source>
        <dbReference type="Proteomes" id="UP000002785"/>
    </source>
</evidence>
<dbReference type="InterPro" id="IPR000515">
    <property type="entry name" value="MetI-like"/>
</dbReference>
<feature type="transmembrane region" description="Helical" evidence="8">
    <location>
        <begin position="206"/>
        <end position="229"/>
    </location>
</feature>
<keyword evidence="4" id="KW-0997">Cell inner membrane</keyword>
<protein>
    <submittedName>
        <fullName evidence="11">Binding-protein-dependent transport system inner membrane component</fullName>
    </submittedName>
</protein>
<dbReference type="EMBL" id="CM000951">
    <property type="protein sequence ID" value="EDY59819.1"/>
    <property type="molecule type" value="Genomic_DNA"/>
</dbReference>
<feature type="region of interest" description="Disordered" evidence="9">
    <location>
        <begin position="70"/>
        <end position="152"/>
    </location>
</feature>
<dbReference type="PANTHER" id="PTHR43357">
    <property type="entry name" value="INNER MEMBRANE ABC TRANSPORTER PERMEASE PROTEIN YDCV"/>
    <property type="match status" value="1"/>
</dbReference>
<evidence type="ECO:0000256" key="3">
    <source>
        <dbReference type="ARBA" id="ARBA00022475"/>
    </source>
</evidence>
<comment type="similarity">
    <text evidence="8">Belongs to the binding-protein-dependent transport system permease family.</text>
</comment>
<keyword evidence="5 8" id="KW-0812">Transmembrane</keyword>
<dbReference type="Proteomes" id="UP000002785">
    <property type="component" value="Chromosome"/>
</dbReference>
<dbReference type="PROSITE" id="PS50928">
    <property type="entry name" value="ABC_TM1"/>
    <property type="match status" value="1"/>
</dbReference>
<dbReference type="InterPro" id="IPR035906">
    <property type="entry name" value="MetI-like_sf"/>
</dbReference>
<evidence type="ECO:0000256" key="2">
    <source>
        <dbReference type="ARBA" id="ARBA00022448"/>
    </source>
</evidence>
<feature type="transmembrane region" description="Helical" evidence="8">
    <location>
        <begin position="373"/>
        <end position="395"/>
    </location>
</feature>
<feature type="domain" description="ABC transmembrane type-1" evidence="10">
    <location>
        <begin position="261"/>
        <end position="450"/>
    </location>
</feature>
<keyword evidence="7 8" id="KW-0472">Membrane</keyword>
<evidence type="ECO:0000259" key="10">
    <source>
        <dbReference type="PROSITE" id="PS50928"/>
    </source>
</evidence>
<dbReference type="eggNOG" id="COG1177">
    <property type="taxonomic scope" value="Bacteria"/>
</dbReference>
<dbReference type="Gene3D" id="1.10.3720.10">
    <property type="entry name" value="MetI-like"/>
    <property type="match status" value="1"/>
</dbReference>
<dbReference type="CDD" id="cd06261">
    <property type="entry name" value="TM_PBP2"/>
    <property type="match status" value="1"/>
</dbReference>
<sequence length="481" mass="51236">MGGTGDGHCGRPALHQRSGTHLRLDHPAGRTRRREQRPDRSSLPGCSLPVALQRAGSRHRHHLRDAAVHRAAAVRGHEGHRPTADGRRGQHGRGTDHHLPPGLRPAGGSRPGQRGHPLLHPLPRLLHHPRPHGRAEADHGRLADRHTGHEAGPVERRLRARHRPAAAHLRRTAAAQAAAVRSREVPESRYGVMTELRSTLAGRTTLAVLSTLILLFLVLPILVIVVTSFGKDAFGSFPPSSWTLNWYKVLFADGSKWPAALSLSVLVACLTTVFSLILGMTAATALVRSELPLRTAVYGLVLAPLVIPQVVIALGLFLFFEPAAMLGSPVAIALGHTVLASPIAVMILMATLKGIDERLEDAAASMGASRLTVARRITFPLAMPGLIAAAIFSFITSFDEFFISQFLSSVETVTLPVQVFNVLQYDVDPSVTAISAILIGVAVLALTLVAVVRRLSGSGQQAGLLPTEPAVGLAAGSETAS</sequence>
<feature type="transmembrane region" description="Helical" evidence="8">
    <location>
        <begin position="431"/>
        <end position="452"/>
    </location>
</feature>
<feature type="compositionally biased region" description="Basic and acidic residues" evidence="9">
    <location>
        <begin position="133"/>
        <end position="152"/>
    </location>
</feature>
<dbReference type="HOGENOM" id="CLU_567328_0_0_11"/>
<gene>
    <name evidence="11" type="ORF">SSEG_09979</name>
</gene>
<dbReference type="PANTHER" id="PTHR43357:SF4">
    <property type="entry name" value="INNER MEMBRANE ABC TRANSPORTER PERMEASE PROTEIN YDCV"/>
    <property type="match status" value="1"/>
</dbReference>
<evidence type="ECO:0000256" key="6">
    <source>
        <dbReference type="ARBA" id="ARBA00022989"/>
    </source>
</evidence>
<feature type="compositionally biased region" description="Low complexity" evidence="9">
    <location>
        <begin position="114"/>
        <end position="124"/>
    </location>
</feature>
<keyword evidence="3" id="KW-1003">Cell membrane</keyword>
<organism evidence="11 12">
    <name type="scientific">Streptomyces sviceus (strain ATCC 29083 / DSM 924 / JCM 4929 / NBRC 13980 / NCIMB 11184 / NRRL 5439 / UC 5370)</name>
    <dbReference type="NCBI Taxonomy" id="463191"/>
    <lineage>
        <taxon>Bacteria</taxon>
        <taxon>Bacillati</taxon>
        <taxon>Actinomycetota</taxon>
        <taxon>Actinomycetes</taxon>
        <taxon>Kitasatosporales</taxon>
        <taxon>Streptomycetaceae</taxon>
        <taxon>Streptomyces</taxon>
    </lineage>
</organism>
<feature type="region of interest" description="Disordered" evidence="9">
    <location>
        <begin position="1"/>
        <end position="47"/>
    </location>
</feature>
<evidence type="ECO:0000256" key="9">
    <source>
        <dbReference type="SAM" id="MobiDB-lite"/>
    </source>
</evidence>
<evidence type="ECO:0000256" key="5">
    <source>
        <dbReference type="ARBA" id="ARBA00022692"/>
    </source>
</evidence>
<dbReference type="GO" id="GO:0005886">
    <property type="term" value="C:plasma membrane"/>
    <property type="evidence" value="ECO:0007669"/>
    <property type="project" value="UniProtKB-SubCell"/>
</dbReference>
<proteinExistence type="inferred from homology"/>
<feature type="compositionally biased region" description="Basic and acidic residues" evidence="9">
    <location>
        <begin position="75"/>
        <end position="99"/>
    </location>
</feature>
<feature type="transmembrane region" description="Helical" evidence="8">
    <location>
        <begin position="259"/>
        <end position="285"/>
    </location>
</feature>